<proteinExistence type="predicted"/>
<dbReference type="EMBL" id="CP141059">
    <property type="protein sequence ID" value="WQQ26039.1"/>
    <property type="molecule type" value="Genomic_DNA"/>
</dbReference>
<feature type="domain" description="FAD-binding" evidence="4">
    <location>
        <begin position="10"/>
        <end position="354"/>
    </location>
</feature>
<dbReference type="RefSeq" id="WP_322937158.1">
    <property type="nucleotide sequence ID" value="NZ_CP141059.1"/>
</dbReference>
<evidence type="ECO:0000256" key="1">
    <source>
        <dbReference type="ARBA" id="ARBA00001974"/>
    </source>
</evidence>
<dbReference type="Pfam" id="PF01494">
    <property type="entry name" value="FAD_binding_3"/>
    <property type="match status" value="1"/>
</dbReference>
<dbReference type="InterPro" id="IPR036188">
    <property type="entry name" value="FAD/NAD-bd_sf"/>
</dbReference>
<keyword evidence="3" id="KW-0274">FAD</keyword>
<dbReference type="InterPro" id="IPR002938">
    <property type="entry name" value="FAD-bd"/>
</dbReference>
<gene>
    <name evidence="5" type="ORF">SHK19_18985</name>
</gene>
<evidence type="ECO:0000259" key="4">
    <source>
        <dbReference type="Pfam" id="PF01494"/>
    </source>
</evidence>
<dbReference type="PANTHER" id="PTHR43004">
    <property type="entry name" value="TRK SYSTEM POTASSIUM UPTAKE PROTEIN"/>
    <property type="match status" value="1"/>
</dbReference>
<evidence type="ECO:0000313" key="6">
    <source>
        <dbReference type="Proteomes" id="UP001327225"/>
    </source>
</evidence>
<dbReference type="Gene3D" id="3.50.50.60">
    <property type="entry name" value="FAD/NAD(P)-binding domain"/>
    <property type="match status" value="1"/>
</dbReference>
<comment type="cofactor">
    <cofactor evidence="1">
        <name>FAD</name>
        <dbReference type="ChEBI" id="CHEBI:57692"/>
    </cofactor>
</comment>
<dbReference type="Pfam" id="PF21274">
    <property type="entry name" value="Rng_hyd_C"/>
    <property type="match status" value="1"/>
</dbReference>
<dbReference type="InterPro" id="IPR050641">
    <property type="entry name" value="RIFMO-like"/>
</dbReference>
<sequence length="524" mass="55266">MTTQTESISYDVLVIGAGPSGLATAIAATRAGARVLVLERHQGTSTFPKATGVRPRTMEILRSWGLEQEVQAGGADLRLAAALSATLADRQQQDFSLGIPQPETLAALSPSVTAISPQDHLEPVLLAHLRSLGGAVRFHTELVELDQHDGGVSVRVRAVDDGAEERIEARYVVGADGGGSTVRRATGINEHQLGSEGEHLAVLFHGAVEERIRGHRYGLHIVTTPESGVFVPSGTPGRWVYDREWSADRDAQGVPTVEDHQAAIRMAAGMPDLDPEIVGVFRWTFGAAVAERMQNGRVFLVGDAAHRTTPRGATGMNTGIADGHNLGWKLGWVVRGWADEALLDSYGPERHPVGLRNALSSLEASDGGKPEDLAHDFGVVYPVPSGDAPAAQEYALPGAVTGARAPHAWVERDGRRVSLLDLYGNRLVLVTGRGGDAWRRAADELAGHGFPVAAAQLGHDLADPRGTAAGAYDLGDGSAVLVRPDGHIAWRADALPTLPLTDLAAAVHAALGWVPSNAPLGASR</sequence>
<dbReference type="Proteomes" id="UP001327225">
    <property type="component" value="Chromosome"/>
</dbReference>
<keyword evidence="2" id="KW-0285">Flavoprotein</keyword>
<accession>A0ABZ0ZQJ3</accession>
<dbReference type="PANTHER" id="PTHR43004:SF19">
    <property type="entry name" value="BINDING MONOOXYGENASE, PUTATIVE (JCVI)-RELATED"/>
    <property type="match status" value="1"/>
</dbReference>
<evidence type="ECO:0000256" key="3">
    <source>
        <dbReference type="ARBA" id="ARBA00022827"/>
    </source>
</evidence>
<dbReference type="SUPFAM" id="SSF51905">
    <property type="entry name" value="FAD/NAD(P)-binding domain"/>
    <property type="match status" value="1"/>
</dbReference>
<dbReference type="PRINTS" id="PR00420">
    <property type="entry name" value="RNGMNOXGNASE"/>
</dbReference>
<reference evidence="6" key="1">
    <citation type="submission" date="2023-12" db="EMBL/GenBank/DDBJ databases">
        <title>Novel species in genus Nocardioides.</title>
        <authorList>
            <person name="Zhou H."/>
        </authorList>
    </citation>
    <scope>NUCLEOTIDE SEQUENCE [LARGE SCALE GENOMIC DNA]</scope>
    <source>
        <strain evidence="6">HM61</strain>
    </source>
</reference>
<organism evidence="5 6">
    <name type="scientific">Nocardioides bizhenqiangii</name>
    <dbReference type="NCBI Taxonomy" id="3095076"/>
    <lineage>
        <taxon>Bacteria</taxon>
        <taxon>Bacillati</taxon>
        <taxon>Actinomycetota</taxon>
        <taxon>Actinomycetes</taxon>
        <taxon>Propionibacteriales</taxon>
        <taxon>Nocardioidaceae</taxon>
        <taxon>Nocardioides</taxon>
    </lineage>
</organism>
<keyword evidence="6" id="KW-1185">Reference proteome</keyword>
<evidence type="ECO:0000313" key="5">
    <source>
        <dbReference type="EMBL" id="WQQ26039.1"/>
    </source>
</evidence>
<dbReference type="Gene3D" id="3.40.30.120">
    <property type="match status" value="1"/>
</dbReference>
<protein>
    <submittedName>
        <fullName evidence="5">FAD-dependent oxidoreductase</fullName>
    </submittedName>
</protein>
<evidence type="ECO:0000256" key="2">
    <source>
        <dbReference type="ARBA" id="ARBA00022630"/>
    </source>
</evidence>
<dbReference type="Gene3D" id="3.30.9.10">
    <property type="entry name" value="D-Amino Acid Oxidase, subunit A, domain 2"/>
    <property type="match status" value="1"/>
</dbReference>
<name>A0ABZ0ZQJ3_9ACTN</name>